<organism evidence="2 3">
    <name type="scientific">Moniliophthora roreri (strain MCA 2997)</name>
    <name type="common">Cocoa frosty pod rot fungus</name>
    <name type="synonym">Crinipellis roreri</name>
    <dbReference type="NCBI Taxonomy" id="1381753"/>
    <lineage>
        <taxon>Eukaryota</taxon>
        <taxon>Fungi</taxon>
        <taxon>Dikarya</taxon>
        <taxon>Basidiomycota</taxon>
        <taxon>Agaricomycotina</taxon>
        <taxon>Agaricomycetes</taxon>
        <taxon>Agaricomycetidae</taxon>
        <taxon>Agaricales</taxon>
        <taxon>Marasmiineae</taxon>
        <taxon>Marasmiaceae</taxon>
        <taxon>Moniliophthora</taxon>
    </lineage>
</organism>
<dbReference type="HOGENOM" id="CLU_2758357_0_0_1"/>
<protein>
    <submittedName>
        <fullName evidence="2">Uncharacterized protein</fullName>
    </submittedName>
</protein>
<sequence length="70" mass="7975">MTLDLQAQCRLADYYPTSLNHSAMVSVAMHLFYFMFKGDLHQSKRWPKAEHASTVPSLRSQVNDASKETS</sequence>
<gene>
    <name evidence="2" type="ORF">Moror_16344</name>
</gene>
<evidence type="ECO:0000256" key="1">
    <source>
        <dbReference type="SAM" id="MobiDB-lite"/>
    </source>
</evidence>
<feature type="region of interest" description="Disordered" evidence="1">
    <location>
        <begin position="47"/>
        <end position="70"/>
    </location>
</feature>
<name>V2YH62_MONRO</name>
<proteinExistence type="predicted"/>
<dbReference type="KEGG" id="mrr:Moror_16344"/>
<accession>V2YH62</accession>
<dbReference type="AlphaFoldDB" id="V2YH62"/>
<evidence type="ECO:0000313" key="3">
    <source>
        <dbReference type="Proteomes" id="UP000017559"/>
    </source>
</evidence>
<reference evidence="2 3" key="1">
    <citation type="journal article" date="2014" name="BMC Genomics">
        <title>Genome and secretome analysis of the hemibiotrophic fungal pathogen, Moniliophthora roreri, which causes frosty pod rot disease of cacao: mechanisms of the biotrophic and necrotrophic phases.</title>
        <authorList>
            <person name="Meinhardt L.W."/>
            <person name="Costa G.G.L."/>
            <person name="Thomazella D.P.T."/>
            <person name="Teixeira P.J.P.L."/>
            <person name="Carazzolle M.F."/>
            <person name="Schuster S.C."/>
            <person name="Carlson J.E."/>
            <person name="Guiltinan M.J."/>
            <person name="Mieczkowski P."/>
            <person name="Farmer A."/>
            <person name="Ramaraj T."/>
            <person name="Crozier J."/>
            <person name="Davis R.E."/>
            <person name="Shao J."/>
            <person name="Melnick R.L."/>
            <person name="Pereira G.A.G."/>
            <person name="Bailey B.A."/>
        </authorList>
    </citation>
    <scope>NUCLEOTIDE SEQUENCE [LARGE SCALE GENOMIC DNA]</scope>
    <source>
        <strain evidence="2 3">MCA 2997</strain>
    </source>
</reference>
<dbReference type="EMBL" id="AWSO01000388">
    <property type="protein sequence ID" value="ESK91039.1"/>
    <property type="molecule type" value="Genomic_DNA"/>
</dbReference>
<comment type="caution">
    <text evidence="2">The sequence shown here is derived from an EMBL/GenBank/DDBJ whole genome shotgun (WGS) entry which is preliminary data.</text>
</comment>
<dbReference type="Proteomes" id="UP000017559">
    <property type="component" value="Unassembled WGS sequence"/>
</dbReference>
<keyword evidence="3" id="KW-1185">Reference proteome</keyword>
<evidence type="ECO:0000313" key="2">
    <source>
        <dbReference type="EMBL" id="ESK91039.1"/>
    </source>
</evidence>
<feature type="compositionally biased region" description="Polar residues" evidence="1">
    <location>
        <begin position="54"/>
        <end position="64"/>
    </location>
</feature>